<dbReference type="GO" id="GO:0005634">
    <property type="term" value="C:nucleus"/>
    <property type="evidence" value="ECO:0007669"/>
    <property type="project" value="UniProtKB-SubCell"/>
</dbReference>
<dbReference type="Proteomes" id="UP000243723">
    <property type="component" value="Unassembled WGS sequence"/>
</dbReference>
<evidence type="ECO:0000256" key="3">
    <source>
        <dbReference type="ARBA" id="ARBA00004496"/>
    </source>
</evidence>
<keyword evidence="8" id="KW-0963">Cytoplasm</keyword>
<dbReference type="Pfam" id="PF09811">
    <property type="entry name" value="Yae1_N"/>
    <property type="match status" value="1"/>
</dbReference>
<dbReference type="OrthoDB" id="20086at2759"/>
<evidence type="ECO:0000259" key="11">
    <source>
        <dbReference type="Pfam" id="PF09811"/>
    </source>
</evidence>
<feature type="domain" description="Essential protein Yae1 N-terminal" evidence="11">
    <location>
        <begin position="58"/>
        <end position="88"/>
    </location>
</feature>
<evidence type="ECO:0000313" key="13">
    <source>
        <dbReference type="Proteomes" id="UP000243723"/>
    </source>
</evidence>
<evidence type="ECO:0000256" key="5">
    <source>
        <dbReference type="ARBA" id="ARBA00011427"/>
    </source>
</evidence>
<protein>
    <recommendedName>
        <fullName evidence="7">Protein YAE1</fullName>
    </recommendedName>
    <alternativeName>
        <fullName evidence="6">Protein yae1</fullName>
    </alternativeName>
</protein>
<keyword evidence="13" id="KW-1185">Reference proteome</keyword>
<proteinExistence type="inferred from homology"/>
<evidence type="ECO:0000256" key="6">
    <source>
        <dbReference type="ARBA" id="ARBA00017286"/>
    </source>
</evidence>
<feature type="region of interest" description="Disordered" evidence="10">
    <location>
        <begin position="1"/>
        <end position="43"/>
    </location>
</feature>
<dbReference type="GO" id="GO:0005737">
    <property type="term" value="C:cytoplasm"/>
    <property type="evidence" value="ECO:0007669"/>
    <property type="project" value="UniProtKB-SubCell"/>
</dbReference>
<comment type="similarity">
    <text evidence="4">Belongs to the YAE1 family.</text>
</comment>
<sequence length="188" mass="20740">MATPPDMAEDYHDPLDDVFGAGSETAQRDTDGENGSTTQSRIEQSEIPRLRSVHVTNGYRDGISESKATFVQAGFDEGYSLGAMLGFRSAWLIAFHESISRLSSTSDLQTSLKEARTDLALQSIFSPNFFTEDGIWSYSVPGSENEQDFDVVSRAHPLIQKWSTRMEDMAGAAGLEMELFSTKYEDGS</sequence>
<keyword evidence="9" id="KW-0539">Nucleus</keyword>
<evidence type="ECO:0000256" key="1">
    <source>
        <dbReference type="ARBA" id="ARBA00003836"/>
    </source>
</evidence>
<evidence type="ECO:0000256" key="4">
    <source>
        <dbReference type="ARBA" id="ARBA00007096"/>
    </source>
</evidence>
<dbReference type="InterPro" id="IPR038881">
    <property type="entry name" value="Yae1-like"/>
</dbReference>
<gene>
    <name evidence="12" type="ORF">B9Z65_4980</name>
</gene>
<dbReference type="PANTHER" id="PTHR18829">
    <property type="entry name" value="PROTEIN YAE1 HOMOLOG"/>
    <property type="match status" value="1"/>
</dbReference>
<dbReference type="AlphaFoldDB" id="A0A2P7ZCR3"/>
<evidence type="ECO:0000256" key="2">
    <source>
        <dbReference type="ARBA" id="ARBA00004123"/>
    </source>
</evidence>
<feature type="compositionally biased region" description="Polar residues" evidence="10">
    <location>
        <begin position="33"/>
        <end position="42"/>
    </location>
</feature>
<accession>A0A2P7ZCR3</accession>
<dbReference type="InterPro" id="IPR019191">
    <property type="entry name" value="Essential_protein_Yae1_N"/>
</dbReference>
<evidence type="ECO:0000256" key="7">
    <source>
        <dbReference type="ARBA" id="ARBA00018400"/>
    </source>
</evidence>
<name>A0A2P7ZCR3_9PEZI</name>
<evidence type="ECO:0000256" key="10">
    <source>
        <dbReference type="SAM" id="MobiDB-lite"/>
    </source>
</evidence>
<comment type="function">
    <text evidence="1">The complex LTO1:YAE1 may function as a target specific adapter that probably recruits apo-RPLI1 to the cytosolic iron-sulfur protein assembly (CIA) complex machinery. May be required for biogenesis of the large ribosomal subunit and initiation of translation.</text>
</comment>
<comment type="caution">
    <text evidence="12">The sequence shown here is derived from an EMBL/GenBank/DDBJ whole genome shotgun (WGS) entry which is preliminary data.</text>
</comment>
<evidence type="ECO:0000256" key="9">
    <source>
        <dbReference type="ARBA" id="ARBA00023242"/>
    </source>
</evidence>
<comment type="subcellular location">
    <subcellularLocation>
        <location evidence="3">Cytoplasm</location>
    </subcellularLocation>
    <subcellularLocation>
        <location evidence="2">Nucleus</location>
    </subcellularLocation>
</comment>
<dbReference type="STRING" id="40998.A0A2P7ZCR3"/>
<reference evidence="12 13" key="1">
    <citation type="submission" date="2017-05" db="EMBL/GenBank/DDBJ databases">
        <title>Draft genome sequence of Elsinoe australis.</title>
        <authorList>
            <person name="Cheng Q."/>
        </authorList>
    </citation>
    <scope>NUCLEOTIDE SEQUENCE [LARGE SCALE GENOMIC DNA]</scope>
    <source>
        <strain evidence="12 13">NL1</strain>
    </source>
</reference>
<evidence type="ECO:0000256" key="8">
    <source>
        <dbReference type="ARBA" id="ARBA00022490"/>
    </source>
</evidence>
<dbReference type="EMBL" id="NHZQ01000236">
    <property type="protein sequence ID" value="PSK46012.1"/>
    <property type="molecule type" value="Genomic_DNA"/>
</dbReference>
<dbReference type="PANTHER" id="PTHR18829:SF0">
    <property type="entry name" value="PROTEIN YAE1 HOMOLOG"/>
    <property type="match status" value="1"/>
</dbReference>
<organism evidence="12 13">
    <name type="scientific">Elsinoe australis</name>
    <dbReference type="NCBI Taxonomy" id="40998"/>
    <lineage>
        <taxon>Eukaryota</taxon>
        <taxon>Fungi</taxon>
        <taxon>Dikarya</taxon>
        <taxon>Ascomycota</taxon>
        <taxon>Pezizomycotina</taxon>
        <taxon>Dothideomycetes</taxon>
        <taxon>Dothideomycetidae</taxon>
        <taxon>Myriangiales</taxon>
        <taxon>Elsinoaceae</taxon>
        <taxon>Elsinoe</taxon>
    </lineage>
</organism>
<comment type="subunit">
    <text evidence="5">May form a complex with LTO1.</text>
</comment>
<evidence type="ECO:0000313" key="12">
    <source>
        <dbReference type="EMBL" id="PSK46012.1"/>
    </source>
</evidence>